<evidence type="ECO:0000256" key="2">
    <source>
        <dbReference type="SAM" id="MobiDB-lite"/>
    </source>
</evidence>
<proteinExistence type="predicted"/>
<feature type="coiled-coil region" evidence="1">
    <location>
        <begin position="67"/>
        <end position="230"/>
    </location>
</feature>
<name>A0A8B8JM63_ABRPR</name>
<dbReference type="GeneID" id="113847572"/>
<accession>A0A8B8JM63</accession>
<evidence type="ECO:0000313" key="3">
    <source>
        <dbReference type="Proteomes" id="UP000694853"/>
    </source>
</evidence>
<keyword evidence="3" id="KW-1185">Reference proteome</keyword>
<dbReference type="OrthoDB" id="1423221at2759"/>
<gene>
    <name evidence="4" type="primary">LOC113847572</name>
</gene>
<reference evidence="4" key="2">
    <citation type="submission" date="2025-08" db="UniProtKB">
        <authorList>
            <consortium name="RefSeq"/>
        </authorList>
    </citation>
    <scope>IDENTIFICATION</scope>
    <source>
        <tissue evidence="4">Young leaves</tissue>
    </source>
</reference>
<evidence type="ECO:0000256" key="1">
    <source>
        <dbReference type="SAM" id="Coils"/>
    </source>
</evidence>
<protein>
    <submittedName>
        <fullName evidence="4">Uncharacterized protein LOC113847572</fullName>
    </submittedName>
</protein>
<evidence type="ECO:0000313" key="4">
    <source>
        <dbReference type="RefSeq" id="XP_027332561.1"/>
    </source>
</evidence>
<sequence>MAFQHKIEPVSPPGFTHRRNYKEMSISELVSVLRISYHVDDFDRVEDELVTRDAKLKAEIVPLQEKIEGEKRMRVEAEEELKKREEQCERGKRAQESYEKLLKDVKRNGLVDKDIIEELKNKNFALERENFELKELNKKWLDDSNALVELRSRISLFEDEKVDDKNALDALRMKNKELEEAVKKNLATIEELRAENRKLVDEKGRHVALVESLERKFGELNVRVVKLEDDTKLLTSVDDYASGGGNTEVKAPADTFVVQDEVDVGNHSGEPVTLQGNKDIQHPRSPIKGNKDDQALGASAGGRLENAIEIIDLDDDDNDNRCTSQGLHGKEAISEITAKNEHQSSSDALQHKSIFTQAERIEYFKRKYYFSDIETSTSNSSSSTDSLNIDNILLSSIAVKCKKRSKTLGDDSGLNTLPR</sequence>
<dbReference type="PANTHER" id="PTHR34380:SF2">
    <property type="entry name" value="OS01G0656900 PROTEIN"/>
    <property type="match status" value="1"/>
</dbReference>
<feature type="region of interest" description="Disordered" evidence="2">
    <location>
        <begin position="269"/>
        <end position="297"/>
    </location>
</feature>
<dbReference type="KEGG" id="aprc:113847572"/>
<reference evidence="3" key="1">
    <citation type="journal article" date="2019" name="Toxins">
        <title>Detection of Abrin-Like and Prepropulchellin-Like Toxin Genes and Transcripts Using Whole Genome Sequencing and Full-Length Transcript Sequencing of Abrus precatorius.</title>
        <authorList>
            <person name="Hovde B.T."/>
            <person name="Daligault H.E."/>
            <person name="Hanschen E.R."/>
            <person name="Kunde Y.A."/>
            <person name="Johnson M.B."/>
            <person name="Starkenburg S.R."/>
            <person name="Johnson S.L."/>
        </authorList>
    </citation>
    <scope>NUCLEOTIDE SEQUENCE [LARGE SCALE GENOMIC DNA]</scope>
</reference>
<dbReference type="Proteomes" id="UP000694853">
    <property type="component" value="Unplaced"/>
</dbReference>
<dbReference type="PANTHER" id="PTHR34380">
    <property type="entry name" value="BNAA03G12380D PROTEIN"/>
    <property type="match status" value="1"/>
</dbReference>
<organism evidence="3 4">
    <name type="scientific">Abrus precatorius</name>
    <name type="common">Indian licorice</name>
    <name type="synonym">Glycine abrus</name>
    <dbReference type="NCBI Taxonomy" id="3816"/>
    <lineage>
        <taxon>Eukaryota</taxon>
        <taxon>Viridiplantae</taxon>
        <taxon>Streptophyta</taxon>
        <taxon>Embryophyta</taxon>
        <taxon>Tracheophyta</taxon>
        <taxon>Spermatophyta</taxon>
        <taxon>Magnoliopsida</taxon>
        <taxon>eudicotyledons</taxon>
        <taxon>Gunneridae</taxon>
        <taxon>Pentapetalae</taxon>
        <taxon>rosids</taxon>
        <taxon>fabids</taxon>
        <taxon>Fabales</taxon>
        <taxon>Fabaceae</taxon>
        <taxon>Papilionoideae</taxon>
        <taxon>50 kb inversion clade</taxon>
        <taxon>NPAAA clade</taxon>
        <taxon>indigoferoid/millettioid clade</taxon>
        <taxon>Abreae</taxon>
        <taxon>Abrus</taxon>
    </lineage>
</organism>
<keyword evidence="1" id="KW-0175">Coiled coil</keyword>
<dbReference type="AlphaFoldDB" id="A0A8B8JM63"/>
<dbReference type="RefSeq" id="XP_027332561.1">
    <property type="nucleotide sequence ID" value="XM_027476760.1"/>
</dbReference>